<evidence type="ECO:0000256" key="6">
    <source>
        <dbReference type="ARBA" id="ARBA00023196"/>
    </source>
</evidence>
<evidence type="ECO:0000256" key="7">
    <source>
        <dbReference type="ARBA" id="ARBA00023310"/>
    </source>
</evidence>
<dbReference type="NCBIfam" id="TIGR01145">
    <property type="entry name" value="ATP_synt_delta"/>
    <property type="match status" value="1"/>
</dbReference>
<name>A0ABU3P6H9_9FIRM</name>
<dbReference type="PRINTS" id="PR00125">
    <property type="entry name" value="ATPASEDELTA"/>
</dbReference>
<gene>
    <name evidence="8" type="primary">atpH</name>
    <name evidence="9" type="ORF">Q4T40_21210</name>
</gene>
<dbReference type="InterPro" id="IPR020781">
    <property type="entry name" value="ATPase_OSCP/d_CS"/>
</dbReference>
<dbReference type="InterPro" id="IPR000711">
    <property type="entry name" value="ATPase_OSCP/dsu"/>
</dbReference>
<evidence type="ECO:0000256" key="2">
    <source>
        <dbReference type="ARBA" id="ARBA00022448"/>
    </source>
</evidence>
<keyword evidence="2 8" id="KW-0813">Transport</keyword>
<dbReference type="Proteomes" id="UP001254848">
    <property type="component" value="Unassembled WGS sequence"/>
</dbReference>
<dbReference type="PROSITE" id="PS00389">
    <property type="entry name" value="ATPASE_DELTA"/>
    <property type="match status" value="1"/>
</dbReference>
<dbReference type="PANTHER" id="PTHR11910">
    <property type="entry name" value="ATP SYNTHASE DELTA CHAIN"/>
    <property type="match status" value="1"/>
</dbReference>
<dbReference type="Gene3D" id="1.10.520.20">
    <property type="entry name" value="N-terminal domain of the delta subunit of the F1F0-ATP synthase"/>
    <property type="match status" value="1"/>
</dbReference>
<evidence type="ECO:0000313" key="10">
    <source>
        <dbReference type="Proteomes" id="UP001254848"/>
    </source>
</evidence>
<comment type="subcellular location">
    <subcellularLocation>
        <location evidence="8">Cell membrane</location>
        <topology evidence="8">Peripheral membrane protein</topology>
    </subcellularLocation>
    <subcellularLocation>
        <location evidence="1">Membrane</location>
    </subcellularLocation>
</comment>
<keyword evidence="4 8" id="KW-0406">Ion transport</keyword>
<dbReference type="InterPro" id="IPR026015">
    <property type="entry name" value="ATP_synth_OSCP/delta_N_sf"/>
</dbReference>
<keyword evidence="5 8" id="KW-0472">Membrane</keyword>
<comment type="function">
    <text evidence="8">This protein is part of the stalk that links CF(0) to CF(1). It either transmits conformational changes from CF(0) to CF(1) or is implicated in proton conduction.</text>
</comment>
<sequence length="188" mass="20458">MIASQLALRYAEALYEIAAEKEALDGVEKQLGIVEETLVEFGELATLLYHPQVPLAAKKETITKVFGPQVDDYVRNFLLLLVDKRRETALPAIIREYRQLANKARNIAEAEVTTAMPLAEGDKQALAAKLSAVTGKKIVLNTRVDGSIVGGVVVKIGDKLIDGSVVRQLETLKAALLKTEVSKIGVTY</sequence>
<dbReference type="HAMAP" id="MF_01416">
    <property type="entry name" value="ATP_synth_delta_bact"/>
    <property type="match status" value="1"/>
</dbReference>
<comment type="caution">
    <text evidence="9">The sequence shown here is derived from an EMBL/GenBank/DDBJ whole genome shotgun (WGS) entry which is preliminary data.</text>
</comment>
<evidence type="ECO:0000256" key="3">
    <source>
        <dbReference type="ARBA" id="ARBA00022781"/>
    </source>
</evidence>
<dbReference type="RefSeq" id="WP_413782202.1">
    <property type="nucleotide sequence ID" value="NZ_JAUOZS010000001.1"/>
</dbReference>
<reference evidence="9 10" key="1">
    <citation type="submission" date="2023-07" db="EMBL/GenBank/DDBJ databases">
        <title>The novel representative of Negativicutes class, Anaeroselena agilis gen. nov. sp. nov.</title>
        <authorList>
            <person name="Prokofeva M.I."/>
            <person name="Elcheninov A.G."/>
            <person name="Klyukina A."/>
            <person name="Kublanov I.V."/>
            <person name="Frolov E.N."/>
            <person name="Podosokorskaya O.A."/>
        </authorList>
    </citation>
    <scope>NUCLEOTIDE SEQUENCE [LARGE SCALE GENOMIC DNA]</scope>
    <source>
        <strain evidence="9 10">4137-cl</strain>
    </source>
</reference>
<accession>A0ABU3P6H9</accession>
<dbReference type="SUPFAM" id="SSF47928">
    <property type="entry name" value="N-terminal domain of the delta subunit of the F1F0-ATP synthase"/>
    <property type="match status" value="1"/>
</dbReference>
<dbReference type="Pfam" id="PF00213">
    <property type="entry name" value="OSCP"/>
    <property type="match status" value="1"/>
</dbReference>
<keyword evidence="7 8" id="KW-0066">ATP synthesis</keyword>
<comment type="similarity">
    <text evidence="8">Belongs to the ATPase delta chain family.</text>
</comment>
<keyword evidence="10" id="KW-1185">Reference proteome</keyword>
<evidence type="ECO:0000256" key="1">
    <source>
        <dbReference type="ARBA" id="ARBA00004370"/>
    </source>
</evidence>
<evidence type="ECO:0000313" key="9">
    <source>
        <dbReference type="EMBL" id="MDT8903756.1"/>
    </source>
</evidence>
<proteinExistence type="inferred from homology"/>
<organism evidence="9 10">
    <name type="scientific">Anaeroselena agilis</name>
    <dbReference type="NCBI Taxonomy" id="3063788"/>
    <lineage>
        <taxon>Bacteria</taxon>
        <taxon>Bacillati</taxon>
        <taxon>Bacillota</taxon>
        <taxon>Negativicutes</taxon>
        <taxon>Acetonemataceae</taxon>
        <taxon>Anaeroselena</taxon>
    </lineage>
</organism>
<dbReference type="NCBIfam" id="NF004402">
    <property type="entry name" value="PRK05758.2-2"/>
    <property type="match status" value="1"/>
</dbReference>
<dbReference type="NCBIfam" id="NF004403">
    <property type="entry name" value="PRK05758.2-4"/>
    <property type="match status" value="1"/>
</dbReference>
<dbReference type="EMBL" id="JAUOZS010000001">
    <property type="protein sequence ID" value="MDT8903756.1"/>
    <property type="molecule type" value="Genomic_DNA"/>
</dbReference>
<keyword evidence="8" id="KW-1003">Cell membrane</keyword>
<evidence type="ECO:0000256" key="4">
    <source>
        <dbReference type="ARBA" id="ARBA00023065"/>
    </source>
</evidence>
<keyword evidence="3 8" id="KW-0375">Hydrogen ion transport</keyword>
<keyword evidence="6 8" id="KW-0139">CF(1)</keyword>
<comment type="function">
    <text evidence="8">F(1)F(0) ATP synthase produces ATP from ADP in the presence of a proton or sodium gradient. F-type ATPases consist of two structural domains, F(1) containing the extramembraneous catalytic core and F(0) containing the membrane proton channel, linked together by a central stalk and a peripheral stalk. During catalysis, ATP synthesis in the catalytic domain of F(1) is coupled via a rotary mechanism of the central stalk subunits to proton translocation.</text>
</comment>
<protein>
    <recommendedName>
        <fullName evidence="8">ATP synthase subunit delta</fullName>
    </recommendedName>
    <alternativeName>
        <fullName evidence="8">ATP synthase F(1) sector subunit delta</fullName>
    </alternativeName>
    <alternativeName>
        <fullName evidence="8">F-type ATPase subunit delta</fullName>
        <shortName evidence="8">F-ATPase subunit delta</shortName>
    </alternativeName>
</protein>
<evidence type="ECO:0000256" key="8">
    <source>
        <dbReference type="HAMAP-Rule" id="MF_01416"/>
    </source>
</evidence>
<evidence type="ECO:0000256" key="5">
    <source>
        <dbReference type="ARBA" id="ARBA00023136"/>
    </source>
</evidence>